<gene>
    <name evidence="3" type="ORF">N7603_03060</name>
</gene>
<dbReference type="Gene3D" id="1.10.1330.10">
    <property type="entry name" value="Dockerin domain"/>
    <property type="match status" value="1"/>
</dbReference>
<dbReference type="PROSITE" id="PS00018">
    <property type="entry name" value="EF_HAND_1"/>
    <property type="match status" value="1"/>
</dbReference>
<reference evidence="4" key="1">
    <citation type="submission" date="2023-07" db="EMBL/GenBank/DDBJ databases">
        <title>Novel Mycoplasma species identified in domestic and wild animals.</title>
        <authorList>
            <person name="Volokhov D.V."/>
            <person name="Furtak V.A."/>
            <person name="Zagorodnyaya T.A."/>
        </authorList>
    </citation>
    <scope>NUCLEOTIDE SEQUENCE [LARGE SCALE GENOMIC DNA]</scope>
    <source>
        <strain evidence="4">92-19</strain>
    </source>
</reference>
<dbReference type="EMBL" id="JAOEGN010000004">
    <property type="protein sequence ID" value="MCU0104630.1"/>
    <property type="molecule type" value="Genomic_DNA"/>
</dbReference>
<dbReference type="SUPFAM" id="SSF63446">
    <property type="entry name" value="Type I dockerin domain"/>
    <property type="match status" value="1"/>
</dbReference>
<sequence length="5534" mass="606327">MLTISSLTLGGNNFSGKYFVVSTGIDELDLGDFVPVGTTTRPFLGNFNGNGVRFRVAIDKTATDNVGIFGYIQNGTIENFSIYGSIKGRTNVGSAVGYQQSGLVRNIYNEARIAAVGSNIGGIVGQLYNGTVTLTYNRAEITGVSNVGGIIGYTYTYTMASSSVSHVNNVNNNYSSGTVSGDSAVGGVIGASSAARYTSSTGANARNNNYYDITEMANYAQTRAVKPSSLASAEGLSSGVFFSGMSGKLSSGFVFEAISDGFGYYPQLSVFSNHSNGTIKGNSKASVQVEIGDGLGTSDLPFWIRTKEDIEALKLKVASGNTFEGFYFKVEDGVGQFDLGNFTPIGSASRPFYGSFNGNNAEFNIEVNQSGSNIGLFGYFGIGTIENLSIKGQMIGGTYVGAVVGTMVSGIVRNVYNQADISGVSYVGGIVGYLTNGQVINAYNTGDILASGDIAGGIVGRMYEGRIERTYNMGEIIGARYVGGIVGYVQQYQASTSSVSHVNVMIQNYSAGLVSGNAEVGGVIGYNNPGRYTSSTPANVRTHLYYDVSVLVNYRQPRTLKPEVQGHPYGLDGSVLLSKDQMIAKGLTEANWYYDTKEDKYAYYPQLSVFRTHEEARISTESIESVKVDIGYGLGTSAIPFLIKTAEDMHNLSQLVLNGNTYSGFYFKVDDGISELDLGDFVPVGTTTRPFLGNFNGNGVRFRVAIDKTATDNVGIFGYIQNGTIENFSIYGSIKGRTNVGSAVGYQQSGLVRNIYNEARIAAVGSNIGGIVGQLYNGTVTLTYNRAEITGVSNVGGIIGYTYTYTMASSSVSHVNNVNNNYSSGTVSGDSAVGGVIGASSAARYTSSTGANARNNNYYDITEMANYAQTRAVKPSSLASAEGLSSGVFFSGMSGKLSSGFVFEAISDGFGYYPQLSVFSNHSNGTIKGNSKASVQVEIGDGLGTSDLPFWIRTKEDIEALKLKVASGNTFEGFYFKVEDGVGQFDLGNFTPIGSASRPFYGSFNGNNAEFNIEVNQSGSNIGLFGYFGIGTIENLSIKGQMIGGTYVGAVVGTMVSGIVRNVYNQADISGVSYVGGIVGYLTNGQVINAYNTGDILASGDIAGGIVGRMYEGRIERTYNMGEIIGARYVGGIVGYVQQYQASTSSVSHVNVMIQNYSAGLVSGNAEVGGVIGYNNPGRYTSSTPANVRTHLYYDVSVLVNYRQPRTLKPSTVVGGQGLEKTSLIGSGMTSRGFSGTDWTFKDIEGFYAFYPQLRVFSTSSSSVVMEDSKDSVKTIPFIGDGTSSSPYIISSAAEMRALSLSISGSYDAFGVYYLVNKNVTDIDLTENFSPIGSLTTPFRGHFDGNYANFVLNINSQQSYQGLFGVTSSEAVIQRLSVSGQLIGSDHIGSIVGLNKGIVSEVYATSGIRGKNHTGGLIGTNEGTLEIGYFTGDVNATLSNIGGIVGTNRGDISQVYAGTTVIGSTHIGGVAGYNEGTIQSAYYDQTKIEYFENSNLNKPIQAIGNMANLSDVKGLEKIQMQGLSIIGSGTYQLDFDSTYWSESNASGMYTYYLQIKGFQSNSQSAIKMKSSQSARTIRFAIGNGTKVNPYIITSEIDMKILSDITKEDTLTGIYFKVEDGITRLDLTQTGLGFNPIGPNSTRPFRGHFDGNNAIIHLNLATSVNYTALFGYVGNDASITNFTVTGSVKGLSYTAGAIGYIQYGRIEKVYNKATIEGTTFTAGIVGDARYSNLKELYNMGNVKGTDKVAGISGSMTKSTLESAFNFGAITGNHFLGGITGYAETNSAISYVYNRNNVIGSGNHVGGILGNLVNGTLDNAYSASMVRGLNAGYIGGIIGRVGGTTVEINSYYDLSIIEADLQANVIKPIRSIGNKLEQLTVKGVEKNQLTGLSIISSESNSTLLKLDESKWVLTADDGVKVHYPQLKLFSEANSAIKADSLSSVSTYIFAGMGTETTPYILLNERDMVRLSNLVQMGNDFENVYFVVRNNLSEMNLTQTGLNYQPIGTPITPFNGVFDGSGVNFRLSLAGNNYQGLFGVVGASATISQLSVSGSITGTEYVGSIAGYNKGTIRNVYSTATIKGSLYTGGILGYHQGTLESVYQNGLVEGVTYTGGLIGYSEGFVKDGYVSSSVFGVTNTGGILGYTSSLTGLDYLYYNSSAIEVLDVLETLKPVKAISNVDDQTNIKGVLMNLLSSGVFGETGISFSNPTNWVVLKASGFDAYYPQLAYFNKHKLSKVIENSTNSVRVNRFTEGDGSLHNPYIIRTNLDMKAISDLSVARMTLEGKYFRVADDIETIDLTVTGLNYLPIGNENYYFQGNFDGNHTQFILSLNQSIYYQGLFGFVGNKAVIRNLSVYGSVYATRFAGGIAGRNRGLIENVYNKATITAKDYHAGGIVGYNEGIIKNAFNTGDVSVSVYHYAGGITGYTVRNTTVEKVFNTGTIKVAGSYAGGIVGYAQGMVSDTYNAGAVLGSNSGMIIGVADGYATVFNSYYNLTTILQTIQTPKALKAISNKADTEVIKGVYTSEMTGDQLQGIKFNADIFVLKPNDGLFGYYPQLKAFLYNTTEHVLNDSIDAVSVPVFVGEGTLNQPFLIYSSADMVALSNLVLQQVDTTDIHFKVFEANKTLDLSPSTLEFKPIGSLNAPFKGHFDGNHATFNLAIDYTHYAALFGVVESTGSISNLSVKGSVKGTDYVSGVVAFNKGAVENVHNEARIEGLNYVSGIASVNSGTLELVTNKGEIKGQTYTAGITAINQNTIELAYNMTNIQGASYTAGVVSKNETDARMMFVFNYGHLQASNRYLGGVVAVNRGSLIHFYNRGDLTSQENFVGGVVALNHGTVQDGYQASKIMGINDLGGISALNLGSIDSVYYDTSLIEYTKVSSPYTKPSQAIYSGDQSGDIKALTTEEMTSLYAIGTNEDQMNLSIEWSLKLGSDFISYYPELYVFKNAEPKYSSDSLKSITRNVFTGAGTLLDPYLIYDGYDMKTIGDYVKKDIDFTNKYFKVAEGIQTIDLSDAELMYDPIGTDQSYFNGTFDGNKALFTIMFNNPNQDYMGMFHTLGTKALIKNLTIQGTIHGRSYLGGLASRNMGSIEFVTNLVNITSTTGTSTGGIVAVNSGTIRQSVNKGNITLRGSFVGGIAGENEGTIALSYNKGIIDGDTSVGGIAGMNTKIIQTSYNTEKVTGNTQIGGIAGVNYNAISESYNMGSIIAKVGIVGGIAGLNQSTTLQASIINSYNTGAIQSLGNLAGGLVGLMSSGMLSDLYNAGSVFGLSEVGAIIGQRTTGTTVRAYYDLNILENSSSTIGIKPTKAISNIDNTTTLKGLYRGQMAGMNAIGMSVRQMNFSNPALFAMTASHDMWSYYPQIKAFTTNSSVDVRNDSMLSVRGKTFIYGEGTNDNPYILNSESDVIALSETVNSGNDYRGVYFKVSPTVSEFNFVDAEEQYFLFAIGTETAPFNGTLDGSGVNFKLNIEQNKNYQGLFGHVGEYGHLHSFSVSGTVSGLDYTGAIAGMNRGIIETVYNQANVTGRNYTGGLVGQTFELIKNAYNRGKVIGNQYVGGIAGGVDGIIQNTYNTGIIYGKNTVGALAGMFNSGVIEFSYYDTRILNAYSAPKGYIKPSIAVGTAFNSDTVKGLDKSFMTGVNALGTDEFQMNFIEGTNLWSAAYNIEAMQNYPQLTLFSRASSAHTKSLSMASTQTELFEITLDYKGATEQNTVSKVYVIPNEYYQLPVPFKFGFELVGWYYLNNEATRIQYTQANGESIQVYSHNDSITLEAQYKVAIHKVEFIDGNGNVIEEVQISHGDYVTEPLEIPTKNPSYDKVFFFKQWQFDFSTRITTSLKIEATYEEKNRYFKLTYFDGNDQFMADILIEYGTLATPLSTIPEKQFEGQSAYEFEKWDYDFTKEVFENAEVYPIFKTVDRYYQVTFLDVNSNILEQVLVEYGKDAKTAHIPEKEMDDRYIYEFSGWSQDISSVKKAMTVSPIFNALDRYYVVRFLDGNDDVLETQYIKFLEAAQAPAITPQKAYTEMDAYKFLGWDQAFDHIVKDTDIRATFTRVDRYYTITYIDGDGSILDTVTVEYLTEASQPSKEPSKAMTLENIFIFSGWSVDLTQVQSNLIAYAEFTTELRPYTVYFMDGNNEVFEAQEVLYGQNAKVPTGIPRKAAILDIAYKFDGWLGSLTNVRADRYIESTYVEVDRYYIVTFYGYETDIVLKSEQVEYGYAATAPEAPVKPHHLVGYENYFINWNKAFDFVESDLEVHANYGSRIKTYEVKIVNGDETTYQMVEHGKNAILPEPSKTNTDQYTYTFIEWDQSPLNITSDRIITAVFETTTNYFTVTFVNYDGQVLSTQIVIRGENAVEPEHPLRPSTPNKVYIFSTWNKNFNEVESDLTIEALYDEFDRYYEVRFEYEDGTLIQTSTIEYGQSAYAPKDITKASTDQYDYAFMGWDHAFEVVKSNLVIKPIFEENLRHYEVRFYDGDDQLIETQIIAYGSSAILPKVATKTPTSDTYYVFKGFNHTGQNITSNTEIIAEFDAVDRYYQVVFIDRHGTIINEQTIEYGKAAIDPIKSLNYEIVDANTIYTIVGWNQSFNEIKKNEIIEGIYETLPRYYVVNFYSETGVLFQTQTVEYGRSALDPGIPVKADTLTHFYVFDSWSNPFDYVTKNIDINAEFIEKNKSYQVVFLDGNNLVFDVQIVLYGEDAITPNGIPTKSNTTDKTYRFTGWDRAYDNITENLTVYALFESDVRLYTVRFVDEEGRLMKEVLVPYGASATPPSDIPNKPSTDAYDYKITWSRPYTNITQNIEVKLVYEAVIREYTYRFLDAQGLPIKTVKAPYGSQITVPGNPTKPMTEKYEYLFVGWSPDVPELLTKDIDFTPYFEEKLREFEVIFLDGDGKTFNTQWVKYGAKPVVPLGIPTKSETAQYYYQFRTWSNIPNTIYQNVTIESVYNRFLQTYTVTFIDDLGQVLKTQEVEYGTGATEPDNIPLKPEDQMYYYIFSGYNRPFNFVTQDIVVQTVYTSVLRQYTYTFYADDQTTILKQMKDVYGATITPPTAPIKIGNEYMTYVFEGWTPVVPLQLTEDMDFVAVYKEILKTFQVIFLDFNGNVIETQIINYGADAIDPTKIPTRPKDELYEYSFQGWDTDTTQVRSNLIVKPIFSRQLRTFMVTFVDFDGSFLAKVTIEYGKSAAGKVVTPTREGYRFMNWDHDISSIKNDVEVRALYVANDYQINFHGVLTETIEPIVYAYGSTVTLPKITSERRGYEFTGWKTSEDQTYIEFSDGETFTVEEEGLQLYAEWIPIVYNITYELDGGYTTNPSQYTIEDHIELQGAYKEDYQFVGWFLADVKMEKVGRRRAVDLDTPITEIADGSILGHIVLVARYEFDGYIKLKEDSFLSLNYAEITNLIPIVDRKNEESEQPIYLIGAYQGLTIAEIKTHFENTNLEFIDLNNNPVADSSIVYTGLRIVIRDKANPGTYKDEVHVILRGDLNGDGKVNIVDFNQLDGHVTMRNPISNLTLLAALIDDNSTINIVDLNLLAGHVQGKESIFSEHS</sequence>
<evidence type="ECO:0000259" key="2">
    <source>
        <dbReference type="PROSITE" id="PS51766"/>
    </source>
</evidence>
<accession>A0ABT2PUX0</accession>
<evidence type="ECO:0000313" key="3">
    <source>
        <dbReference type="EMBL" id="MCU0104630.1"/>
    </source>
</evidence>
<organism evidence="3 4">
    <name type="scientific">Paracholeplasma vituli</name>
    <dbReference type="NCBI Taxonomy" id="69473"/>
    <lineage>
        <taxon>Bacteria</taxon>
        <taxon>Bacillati</taxon>
        <taxon>Mycoplasmatota</taxon>
        <taxon>Mollicutes</taxon>
        <taxon>Acholeplasmatales</taxon>
        <taxon>Acholeplasmataceae</taxon>
        <taxon>Paracholeplasma</taxon>
    </lineage>
</organism>
<dbReference type="InterPro" id="IPR016134">
    <property type="entry name" value="Dockerin_dom"/>
</dbReference>
<dbReference type="Gene3D" id="2.160.20.110">
    <property type="match status" value="11"/>
</dbReference>
<dbReference type="InterPro" id="IPR036439">
    <property type="entry name" value="Dockerin_dom_sf"/>
</dbReference>
<name>A0ABT2PUX0_9MOLU</name>
<protein>
    <submittedName>
        <fullName evidence="3">InlB B-repeat-containing protein</fullName>
    </submittedName>
</protein>
<dbReference type="Gene3D" id="2.60.40.4270">
    <property type="entry name" value="Listeria-Bacteroides repeat domain"/>
    <property type="match status" value="1"/>
</dbReference>
<dbReference type="InterPro" id="IPR018247">
    <property type="entry name" value="EF_Hand_1_Ca_BS"/>
</dbReference>
<comment type="caution">
    <text evidence="3">The sequence shown here is derived from an EMBL/GenBank/DDBJ whole genome shotgun (WGS) entry which is preliminary data.</text>
</comment>
<dbReference type="InterPro" id="IPR042229">
    <property type="entry name" value="Listeria/Bacterioides_rpt_sf"/>
</dbReference>
<keyword evidence="4" id="KW-1185">Reference proteome</keyword>
<dbReference type="CDD" id="cd14256">
    <property type="entry name" value="Dockerin_I"/>
    <property type="match status" value="1"/>
</dbReference>
<dbReference type="Pfam" id="PF09479">
    <property type="entry name" value="Flg_new"/>
    <property type="match status" value="3"/>
</dbReference>
<dbReference type="Proteomes" id="UP001209076">
    <property type="component" value="Unassembled WGS sequence"/>
</dbReference>
<evidence type="ECO:0000313" key="4">
    <source>
        <dbReference type="Proteomes" id="UP001209076"/>
    </source>
</evidence>
<feature type="domain" description="Dockerin" evidence="2">
    <location>
        <begin position="5464"/>
        <end position="5532"/>
    </location>
</feature>
<evidence type="ECO:0000256" key="1">
    <source>
        <dbReference type="ARBA" id="ARBA00004196"/>
    </source>
</evidence>
<dbReference type="InterPro" id="IPR013378">
    <property type="entry name" value="InlB-like_B-rpt"/>
</dbReference>
<dbReference type="PROSITE" id="PS51766">
    <property type="entry name" value="DOCKERIN"/>
    <property type="match status" value="1"/>
</dbReference>
<proteinExistence type="predicted"/>
<comment type="subcellular location">
    <subcellularLocation>
        <location evidence="1">Cell envelope</location>
    </subcellularLocation>
</comment>